<dbReference type="GO" id="GO:0090729">
    <property type="term" value="F:toxin activity"/>
    <property type="evidence" value="ECO:0007669"/>
    <property type="project" value="UniProtKB-KW"/>
</dbReference>
<sequence>MNQQYHKLIAVKVCAAFVAAVAFIRVFHSSSSTAVSSVSSQVLNLAGLHRSLAVRFIMLAVAIWSALAPTLLLAQSPTGIVPTTNPNYRPTVLLGNNGTPIVNIRSINEYGVSRNQFTQFDIGEAGVVLNNARFGTSSQLAGDIDGNFWLLSGEAATIVNEIFSDDPSRLNGKIEVAGRAANVIIANPNGLSINGGGLINANHSVLAAGSIQYDQGLPKSIQAGSGTIDINNQGLAYQYSNQNNPYFAQLFAKTITTQANISNNGTQYLQLIAGDNQADLNALGLIGQVSNLNNNPSAIDQAKPVAIDIGALGQIYAHGIYLVNTDKGAGVNQAGTLKANRHISLSADGKITQAGQIAGTDAESAIYLHSQNDAIDNTGSVDAKAKIDFDAKAGVRFDALDYQGSADLTINAGGDVKSQRPININTTGKVAIAALGDFTADNAQITSQTHAINLSAGNLSITNSRLDADDNINLTGKDIRLSNNTIQAGSLLIGGDGIQSSNNRLDTKGDTALIADSALDLNQDNITSNKLAIVSTADTVQFDQLSANAKDSIAVQAGDNLTIKNSTLSGRNLSLHSKNNAQINQTTLDASDHLAIGSQDGELSLDDGNITANGLISVRADGNVLLNQSTINAGSLSIISQKAAVDWQDATLSTKKHDILANNPALQAANGAMIIKSHDDMTVRAGKNITTAGDLELASNGMLTLQGQAGEQGRGSQQQVNINAGGNVYLQGSGVELQGTQVTAAKNTTVIATQGNLNLSVISSPISGIKDAVRIDELNAQIADINQQITTLNNDTLYQAALSDHKQANDELIKLQKEHAQSPIGDYDKQKQALQQKQASSQQRAIFRRQELGIDDDADELTRQLGTLKQSLKIANMEFVGSQNTGTSIDTAGDINLIGAGGISVQMADLQSRTGSVNLTAIGNQNQARQFVDENTKAKLLALLRPDAIGADDNVSRANQLIDGLTFDADDLADAQKINEHKNALKQAYLDAKDGNDKKINDFKQLLNAAAPITQLPMAISIEGVYDIYQRGNFDDDSYAVSKNYQPSRITAKDTISINAVSQSDGDDTKTKSAVLLIGGNYQAKDINITSTGSTILQAGQDLVYDRHTSVSKRGKIKKKTTVTTTTEQMSDAESVALNANNIRIQTADSLFAYASRFNAPAGNIELGAGDALRLFAVQQVDEKNIDSQTTSKFLGVKYRKSRLQSYQQILTELPTFLVADYTQSQSGDDTYLQGTVFGNLSGADIYAGVGENANKNAKIILDTASTTISQRQVKEYNNKVWQSIEDKGSITQTADLPSFTGVSPNLNATGGLLVQVPINKDDPANQEHLVTTLQNLSQKPGFEYLNDIITRDDIDFTALRLAQEQWNYKQEGLTPEAAGVIAIAVAVATSGTATNISMAVAAQVGSQTIGAMAGAAFTSLVQISHISLINNKGDIAKTFKDLGSKDNVKRFAFDVISAGITQKIEKNFAVQAGQDKLKFSDQMLKMLVQSTSNSLLETAIYNTDLDENLTKNLRLGLAGIFNQEIFGRLVKPLDEKDIGFINNTKHKLAAALTGCISAEIAKNDCESAALGAMIGEMWADRKIDNPNTLTDKQRQQIINESRLAASFAAFIFDKDINTAADMASEAVRWNATSEEIDKILKEEELLWQLADGDPKEYKRLKLKTDLELFELLLATAPIPQVKTAQATRWIVNGKVIYIDKVNAKKLARLSGILREASRGKGNFGIGQATRSEADLLGKAWVGKNYKVASDGKTLVSADGLRQYRPPTTKNSPYATTGVQANFETIELVKVKGVWKRKIMRNAHLNIEN</sequence>
<keyword evidence="2" id="KW-0800">Toxin</keyword>
<dbReference type="Pfam" id="PF04830">
    <property type="entry name" value="DUF637"/>
    <property type="match status" value="1"/>
</dbReference>
<dbReference type="SMART" id="SM00912">
    <property type="entry name" value="Haemagg_act"/>
    <property type="match status" value="1"/>
</dbReference>
<dbReference type="InterPro" id="IPR011050">
    <property type="entry name" value="Pectin_lyase_fold/virulence"/>
</dbReference>
<feature type="domain" description="Filamentous haemagglutinin FhaB/tRNA nuclease CdiA-like TPS" evidence="7">
    <location>
        <begin position="96"/>
        <end position="216"/>
    </location>
</feature>
<comment type="subcellular location">
    <subcellularLocation>
        <location evidence="1">Target cell</location>
        <location evidence="1">Target cell cytoplasm</location>
    </subcellularLocation>
</comment>
<keyword evidence="6" id="KW-0472">Membrane</keyword>
<evidence type="ECO:0000313" key="8">
    <source>
        <dbReference type="EMBL" id="SIR97544.1"/>
    </source>
</evidence>
<feature type="coiled-coil region" evidence="5">
    <location>
        <begin position="775"/>
        <end position="818"/>
    </location>
</feature>
<keyword evidence="9" id="KW-1185">Reference proteome</keyword>
<dbReference type="Proteomes" id="UP000187495">
    <property type="component" value="Unassembled WGS sequence"/>
</dbReference>
<dbReference type="EMBL" id="FTNU01000011">
    <property type="protein sequence ID" value="SIR97544.1"/>
    <property type="molecule type" value="Genomic_DNA"/>
</dbReference>
<reference evidence="9" key="1">
    <citation type="submission" date="2017-01" db="EMBL/GenBank/DDBJ databases">
        <authorList>
            <person name="Varghese N."/>
            <person name="Submissions S."/>
        </authorList>
    </citation>
    <scope>NUCLEOTIDE SEQUENCE [LARGE SCALE GENOMIC DNA]</scope>
    <source>
        <strain evidence="9">DSM 21768</strain>
    </source>
</reference>
<dbReference type="RefSeq" id="WP_076555589.1">
    <property type="nucleotide sequence ID" value="NZ_FTNU01000011.1"/>
</dbReference>
<evidence type="ECO:0000256" key="5">
    <source>
        <dbReference type="SAM" id="Coils"/>
    </source>
</evidence>
<evidence type="ECO:0000256" key="2">
    <source>
        <dbReference type="ARBA" id="ARBA00022656"/>
    </source>
</evidence>
<keyword evidence="5" id="KW-0175">Coiled coil</keyword>
<name>A0A1N7FB69_9GAMM</name>
<dbReference type="SUPFAM" id="SSF51126">
    <property type="entry name" value="Pectin lyase-like"/>
    <property type="match status" value="1"/>
</dbReference>
<evidence type="ECO:0000256" key="3">
    <source>
        <dbReference type="ARBA" id="ARBA00022913"/>
    </source>
</evidence>
<dbReference type="InterPro" id="IPR006914">
    <property type="entry name" value="VENN_dom"/>
</dbReference>
<evidence type="ECO:0000256" key="6">
    <source>
        <dbReference type="SAM" id="Phobius"/>
    </source>
</evidence>
<accession>A0A1N7FB69</accession>
<evidence type="ECO:0000313" key="9">
    <source>
        <dbReference type="Proteomes" id="UP000187495"/>
    </source>
</evidence>
<dbReference type="InterPro" id="IPR012334">
    <property type="entry name" value="Pectin_lyas_fold"/>
</dbReference>
<dbReference type="NCBIfam" id="TIGR01901">
    <property type="entry name" value="adhes_NPXG"/>
    <property type="match status" value="1"/>
</dbReference>
<dbReference type="InterPro" id="IPR006915">
    <property type="entry name" value="DUF637_hemagglutn_put"/>
</dbReference>
<dbReference type="Gene3D" id="2.160.20.10">
    <property type="entry name" value="Single-stranded right-handed beta-helix, Pectin lyase-like"/>
    <property type="match status" value="1"/>
</dbReference>
<proteinExistence type="predicted"/>
<organism evidence="8 9">
    <name type="scientific">Moraxella cuniculi DSM 21768</name>
    <dbReference type="NCBI Taxonomy" id="1122245"/>
    <lineage>
        <taxon>Bacteria</taxon>
        <taxon>Pseudomonadati</taxon>
        <taxon>Pseudomonadota</taxon>
        <taxon>Gammaproteobacteria</taxon>
        <taxon>Moraxellales</taxon>
        <taxon>Moraxellaceae</taxon>
        <taxon>Moraxella</taxon>
    </lineage>
</organism>
<evidence type="ECO:0000259" key="7">
    <source>
        <dbReference type="SMART" id="SM00912"/>
    </source>
</evidence>
<gene>
    <name evidence="8" type="ORF">SAMN02745664_11166</name>
</gene>
<keyword evidence="3" id="KW-1266">Target cell cytoplasm</keyword>
<dbReference type="Pfam" id="PF05860">
    <property type="entry name" value="TPS"/>
    <property type="match status" value="1"/>
</dbReference>
<evidence type="ECO:0000256" key="1">
    <source>
        <dbReference type="ARBA" id="ARBA00004219"/>
    </source>
</evidence>
<dbReference type="Pfam" id="PF04829">
    <property type="entry name" value="PT-VENN"/>
    <property type="match status" value="1"/>
</dbReference>
<dbReference type="STRING" id="34061.B0189_09220"/>
<evidence type="ECO:0000256" key="4">
    <source>
        <dbReference type="ARBA" id="ARBA00023026"/>
    </source>
</evidence>
<keyword evidence="6" id="KW-1133">Transmembrane helix</keyword>
<keyword evidence="6" id="KW-0812">Transmembrane</keyword>
<dbReference type="InterPro" id="IPR008638">
    <property type="entry name" value="FhaB/CdiA-like_TPS"/>
</dbReference>
<protein>
    <submittedName>
        <fullName evidence="8">Filamentous hemagglutinin family N-terminal domain-containing protein</fullName>
    </submittedName>
</protein>
<keyword evidence="4" id="KW-0843">Virulence</keyword>
<feature type="transmembrane region" description="Helical" evidence="6">
    <location>
        <begin position="52"/>
        <end position="74"/>
    </location>
</feature>